<dbReference type="Gene3D" id="2.40.10.10">
    <property type="entry name" value="Trypsin-like serine proteases"/>
    <property type="match status" value="2"/>
</dbReference>
<dbReference type="KEGG" id="tvl:FAZ95_15690"/>
<comment type="subcellular location">
    <subcellularLocation>
        <location evidence="2">Periplasm</location>
    </subcellularLocation>
</comment>
<dbReference type="GO" id="GO:0004252">
    <property type="term" value="F:serine-type endopeptidase activity"/>
    <property type="evidence" value="ECO:0007669"/>
    <property type="project" value="InterPro"/>
</dbReference>
<evidence type="ECO:0000256" key="7">
    <source>
        <dbReference type="ARBA" id="ARBA00022729"/>
    </source>
</evidence>
<feature type="binding site" evidence="15">
    <location>
        <begin position="245"/>
        <end position="247"/>
    </location>
    <ligand>
        <name>substrate</name>
    </ligand>
</feature>
<keyword evidence="7 17" id="KW-0732">Signal</keyword>
<dbReference type="CDD" id="cd10839">
    <property type="entry name" value="cpPDZ1_DegP-like"/>
    <property type="match status" value="1"/>
</dbReference>
<dbReference type="OrthoDB" id="9758917at2"/>
<dbReference type="Gene3D" id="2.30.42.10">
    <property type="match status" value="2"/>
</dbReference>
<feature type="binding site" evidence="15">
    <location>
        <position position="146"/>
    </location>
    <ligand>
        <name>substrate</name>
    </ligand>
</feature>
<protein>
    <recommendedName>
        <fullName evidence="5">Probable periplasmic serine endoprotease DegP-like</fullName>
        <ecNumber evidence="4">3.4.21.107</ecNumber>
    </recommendedName>
    <alternativeName>
        <fullName evidence="13">Protease Do</fullName>
    </alternativeName>
</protein>
<dbReference type="PANTHER" id="PTHR22939">
    <property type="entry name" value="SERINE PROTEASE FAMILY S1C HTRA-RELATED"/>
    <property type="match status" value="1"/>
</dbReference>
<dbReference type="EMBL" id="CP040077">
    <property type="protein sequence ID" value="QCP50469.1"/>
    <property type="molecule type" value="Genomic_DNA"/>
</dbReference>
<feature type="domain" description="PDZ" evidence="18">
    <location>
        <begin position="303"/>
        <end position="359"/>
    </location>
</feature>
<dbReference type="GO" id="GO:0042597">
    <property type="term" value="C:periplasmic space"/>
    <property type="evidence" value="ECO:0007669"/>
    <property type="project" value="UniProtKB-SubCell"/>
</dbReference>
<evidence type="ECO:0000256" key="10">
    <source>
        <dbReference type="ARBA" id="ARBA00022801"/>
    </source>
</evidence>
<evidence type="ECO:0000256" key="17">
    <source>
        <dbReference type="SAM" id="SignalP"/>
    </source>
</evidence>
<evidence type="ECO:0000313" key="20">
    <source>
        <dbReference type="Proteomes" id="UP000298656"/>
    </source>
</evidence>
<feature type="active site" description="Charge relay system" evidence="14">
    <location>
        <position position="146"/>
    </location>
</feature>
<evidence type="ECO:0000256" key="4">
    <source>
        <dbReference type="ARBA" id="ARBA00013035"/>
    </source>
</evidence>
<evidence type="ECO:0000256" key="14">
    <source>
        <dbReference type="PIRSR" id="PIRSR611782-1"/>
    </source>
</evidence>
<organism evidence="19 20">
    <name type="scientific">Trinickia violacea</name>
    <dbReference type="NCBI Taxonomy" id="2571746"/>
    <lineage>
        <taxon>Bacteria</taxon>
        <taxon>Pseudomonadati</taxon>
        <taxon>Pseudomonadota</taxon>
        <taxon>Betaproteobacteria</taxon>
        <taxon>Burkholderiales</taxon>
        <taxon>Burkholderiaceae</taxon>
        <taxon>Trinickia</taxon>
    </lineage>
</organism>
<dbReference type="SUPFAM" id="SSF50156">
    <property type="entry name" value="PDZ domain-like"/>
    <property type="match status" value="2"/>
</dbReference>
<keyword evidence="10" id="KW-0378">Hydrolase</keyword>
<dbReference type="InterPro" id="IPR011782">
    <property type="entry name" value="Pept_S1C_Do"/>
</dbReference>
<dbReference type="InterPro" id="IPR001940">
    <property type="entry name" value="Peptidase_S1C"/>
</dbReference>
<feature type="compositionally biased region" description="Gly residues" evidence="16">
    <location>
        <begin position="94"/>
        <end position="114"/>
    </location>
</feature>
<evidence type="ECO:0000256" key="3">
    <source>
        <dbReference type="ARBA" id="ARBA00010541"/>
    </source>
</evidence>
<evidence type="ECO:0000256" key="6">
    <source>
        <dbReference type="ARBA" id="ARBA00022670"/>
    </source>
</evidence>
<evidence type="ECO:0000256" key="5">
    <source>
        <dbReference type="ARBA" id="ARBA00013958"/>
    </source>
</evidence>
<feature type="active site" description="Charge relay system" evidence="14">
    <location>
        <position position="247"/>
    </location>
</feature>
<dbReference type="RefSeq" id="WP_137333285.1">
    <property type="nucleotide sequence ID" value="NZ_CP040077.1"/>
</dbReference>
<dbReference type="InterPro" id="IPR036034">
    <property type="entry name" value="PDZ_sf"/>
</dbReference>
<evidence type="ECO:0000256" key="11">
    <source>
        <dbReference type="ARBA" id="ARBA00022825"/>
    </source>
</evidence>
<dbReference type="PANTHER" id="PTHR22939:SF130">
    <property type="entry name" value="PERIPLASMIC SERINE ENDOPROTEASE DEGP-LIKE-RELATED"/>
    <property type="match status" value="1"/>
</dbReference>
<keyword evidence="12" id="KW-0346">Stress response</keyword>
<dbReference type="NCBIfam" id="TIGR02037">
    <property type="entry name" value="degP_htrA_DO"/>
    <property type="match status" value="1"/>
</dbReference>
<sequence>MTNLSVRKFLAAAAVAVCLPLVPHSASAMPAANLPDFTDLVDKVGPAVVNIRTTTRVTSDNNSSRALPPGMDEGDMSEFFRRFFGIPLPQPGTPRGGNGGGGGGNSDNGGGSGGSDSPDNADAEQNSGVGSGFILSADGYVMTNAHVIDDADNIYVTLTDKREFKAKLIGVDDRTDVAVVKITANNLPTVTIGDSNKVRVGEWVVAIGSPFGLDNTVTAGIVSAKGRDTGDYLPFIQTDVAVNPGNSGGPLINMQGEVIGINSQIYSRTGGFMGISFAIPIDEAMRVADQLKATGKVTRGRIAVAIGEVTKDVADSLGLPKSQGALVSSVEPGGPADKAGVQPGDIILKFNGQPVDTATDLPRMVGDTKPGTKATITVWRKGQVRDLPITVVEMQSDKTAKADQGKKSPSPKERASNVLGIAVVDIPADQQKALKLRNGGVQVDVVDGPAARVGLQKGDIILRVGDTDISSAKQFDDVTARLDPQKMVAVLVRRGDNTQFVPIRPRTPAQK</sequence>
<evidence type="ECO:0000256" key="9">
    <source>
        <dbReference type="ARBA" id="ARBA00022764"/>
    </source>
</evidence>
<dbReference type="SUPFAM" id="SSF50494">
    <property type="entry name" value="Trypsin-like serine proteases"/>
    <property type="match status" value="1"/>
</dbReference>
<dbReference type="Pfam" id="PF13180">
    <property type="entry name" value="PDZ_2"/>
    <property type="match status" value="2"/>
</dbReference>
<comment type="catalytic activity">
    <reaction evidence="1">
        <text>Acts on substrates that are at least partially unfolded. The cleavage site P1 residue is normally between a pair of hydrophobic residues, such as Val-|-Val.</text>
        <dbReference type="EC" id="3.4.21.107"/>
    </reaction>
</comment>
<reference evidence="19 20" key="1">
    <citation type="submission" date="2019-05" db="EMBL/GenBank/DDBJ databases">
        <title>Burkholderia sp. DHOD12, isolated from subtropical forest soil.</title>
        <authorList>
            <person name="Gao Z.-H."/>
            <person name="Qiu L.-H."/>
        </authorList>
    </citation>
    <scope>NUCLEOTIDE SEQUENCE [LARGE SCALE GENOMIC DNA]</scope>
    <source>
        <strain evidence="19 20">DHOD12</strain>
    </source>
</reference>
<feature type="chain" id="PRO_5038560446" description="Probable periplasmic serine endoprotease DegP-like" evidence="17">
    <location>
        <begin position="29"/>
        <end position="511"/>
    </location>
</feature>
<keyword evidence="20" id="KW-1185">Reference proteome</keyword>
<feature type="active site" description="Charge relay system" evidence="14">
    <location>
        <position position="176"/>
    </location>
</feature>
<dbReference type="PROSITE" id="PS50106">
    <property type="entry name" value="PDZ"/>
    <property type="match status" value="1"/>
</dbReference>
<gene>
    <name evidence="19" type="ORF">FAZ95_15690</name>
</gene>
<dbReference type="FunFam" id="2.40.10.120:FF:000007">
    <property type="entry name" value="Periplasmic serine endoprotease DegP-like"/>
    <property type="match status" value="1"/>
</dbReference>
<dbReference type="EC" id="3.4.21.107" evidence="4"/>
<evidence type="ECO:0000259" key="18">
    <source>
        <dbReference type="PROSITE" id="PS50106"/>
    </source>
</evidence>
<name>A0A4P8IX59_9BURK</name>
<keyword evidence="9" id="KW-0574">Periplasm</keyword>
<dbReference type="Pfam" id="PF13365">
    <property type="entry name" value="Trypsin_2"/>
    <property type="match status" value="1"/>
</dbReference>
<accession>A0A4P8IX59</accession>
<evidence type="ECO:0000256" key="2">
    <source>
        <dbReference type="ARBA" id="ARBA00004418"/>
    </source>
</evidence>
<keyword evidence="11" id="KW-0720">Serine protease</keyword>
<evidence type="ECO:0000256" key="16">
    <source>
        <dbReference type="SAM" id="MobiDB-lite"/>
    </source>
</evidence>
<dbReference type="InterPro" id="IPR009003">
    <property type="entry name" value="Peptidase_S1_PA"/>
</dbReference>
<dbReference type="InterPro" id="IPR001478">
    <property type="entry name" value="PDZ"/>
</dbReference>
<evidence type="ECO:0000256" key="1">
    <source>
        <dbReference type="ARBA" id="ARBA00001772"/>
    </source>
</evidence>
<evidence type="ECO:0000313" key="19">
    <source>
        <dbReference type="EMBL" id="QCP50469.1"/>
    </source>
</evidence>
<proteinExistence type="inferred from homology"/>
<feature type="region of interest" description="Disordered" evidence="16">
    <location>
        <begin position="90"/>
        <end position="127"/>
    </location>
</feature>
<dbReference type="PRINTS" id="PR00834">
    <property type="entry name" value="PROTEASES2C"/>
</dbReference>
<dbReference type="GO" id="GO:0006508">
    <property type="term" value="P:proteolysis"/>
    <property type="evidence" value="ECO:0007669"/>
    <property type="project" value="UniProtKB-KW"/>
</dbReference>
<dbReference type="SMART" id="SM00228">
    <property type="entry name" value="PDZ"/>
    <property type="match status" value="2"/>
</dbReference>
<feature type="signal peptide" evidence="17">
    <location>
        <begin position="1"/>
        <end position="28"/>
    </location>
</feature>
<keyword evidence="6 19" id="KW-0645">Protease</keyword>
<keyword evidence="8" id="KW-0677">Repeat</keyword>
<evidence type="ECO:0000256" key="13">
    <source>
        <dbReference type="ARBA" id="ARBA00032850"/>
    </source>
</evidence>
<dbReference type="AlphaFoldDB" id="A0A4P8IX59"/>
<feature type="region of interest" description="Disordered" evidence="16">
    <location>
        <begin position="395"/>
        <end position="415"/>
    </location>
</feature>
<evidence type="ECO:0000256" key="8">
    <source>
        <dbReference type="ARBA" id="ARBA00022737"/>
    </source>
</evidence>
<evidence type="ECO:0000256" key="15">
    <source>
        <dbReference type="PIRSR" id="PIRSR611782-2"/>
    </source>
</evidence>
<evidence type="ECO:0000256" key="12">
    <source>
        <dbReference type="ARBA" id="ARBA00023016"/>
    </source>
</evidence>
<comment type="similarity">
    <text evidence="3">Belongs to the peptidase S1C family.</text>
</comment>
<dbReference type="InterPro" id="IPR043504">
    <property type="entry name" value="Peptidase_S1_PA_chymotrypsin"/>
</dbReference>
<feature type="binding site" evidence="15">
    <location>
        <position position="176"/>
    </location>
    <ligand>
        <name>substrate</name>
    </ligand>
</feature>
<dbReference type="Proteomes" id="UP000298656">
    <property type="component" value="Chromosome 1"/>
</dbReference>